<comment type="cofactor">
    <cofactor evidence="1">
        <name>FMN</name>
        <dbReference type="ChEBI" id="CHEBI:58210"/>
    </cofactor>
</comment>
<evidence type="ECO:0000256" key="2">
    <source>
        <dbReference type="ARBA" id="ARBA00007118"/>
    </source>
</evidence>
<dbReference type="Pfam" id="PF00881">
    <property type="entry name" value="Nitroreductase"/>
    <property type="match status" value="1"/>
</dbReference>
<dbReference type="AlphaFoldDB" id="A0AAT9FJL6"/>
<keyword evidence="6" id="KW-0560">Oxidoreductase</keyword>
<evidence type="ECO:0000256" key="6">
    <source>
        <dbReference type="ARBA" id="ARBA00023002"/>
    </source>
</evidence>
<evidence type="ECO:0000259" key="7">
    <source>
        <dbReference type="Pfam" id="PF00881"/>
    </source>
</evidence>
<feature type="domain" description="Nitroreductase" evidence="7">
    <location>
        <begin position="11"/>
        <end position="188"/>
    </location>
</feature>
<reference evidence="8" key="1">
    <citation type="submission" date="2024-07" db="EMBL/GenBank/DDBJ databases">
        <title>Complete genome sequence of Verrucomicrobiaceae bacterium NT6N.</title>
        <authorList>
            <person name="Huang C."/>
            <person name="Takami H."/>
            <person name="Hamasaki K."/>
        </authorList>
    </citation>
    <scope>NUCLEOTIDE SEQUENCE</scope>
    <source>
        <strain evidence="8">NT6N</strain>
    </source>
</reference>
<evidence type="ECO:0000256" key="4">
    <source>
        <dbReference type="ARBA" id="ARBA00022643"/>
    </source>
</evidence>
<dbReference type="InterPro" id="IPR033878">
    <property type="entry name" value="NfsB-like"/>
</dbReference>
<evidence type="ECO:0000313" key="8">
    <source>
        <dbReference type="EMBL" id="BDS06127.1"/>
    </source>
</evidence>
<evidence type="ECO:0000256" key="3">
    <source>
        <dbReference type="ARBA" id="ARBA00022630"/>
    </source>
</evidence>
<organism evidence="8">
    <name type="scientific">Oceaniferula spumae</name>
    <dbReference type="NCBI Taxonomy" id="2979115"/>
    <lineage>
        <taxon>Bacteria</taxon>
        <taxon>Pseudomonadati</taxon>
        <taxon>Verrucomicrobiota</taxon>
        <taxon>Verrucomicrobiia</taxon>
        <taxon>Verrucomicrobiales</taxon>
        <taxon>Verrucomicrobiaceae</taxon>
        <taxon>Oceaniferula</taxon>
    </lineage>
</organism>
<dbReference type="PANTHER" id="PTHR43673:SF2">
    <property type="entry name" value="NITROREDUCTASE"/>
    <property type="match status" value="1"/>
</dbReference>
<dbReference type="SUPFAM" id="SSF55469">
    <property type="entry name" value="FMN-dependent nitroreductase-like"/>
    <property type="match status" value="1"/>
</dbReference>
<gene>
    <name evidence="8" type="ORF">NT6N_11670</name>
</gene>
<dbReference type="GO" id="GO:0016491">
    <property type="term" value="F:oxidoreductase activity"/>
    <property type="evidence" value="ECO:0007669"/>
    <property type="project" value="UniProtKB-KW"/>
</dbReference>
<dbReference type="PANTHER" id="PTHR43673">
    <property type="entry name" value="NAD(P)H NITROREDUCTASE YDGI-RELATED"/>
    <property type="match status" value="1"/>
</dbReference>
<keyword evidence="4" id="KW-0288">FMN</keyword>
<dbReference type="KEGG" id="osu:NT6N_11670"/>
<protein>
    <submittedName>
        <fullName evidence="8">NAD(P)H-dependent oxidoreductase</fullName>
    </submittedName>
</protein>
<sequence>MTPEELLHSLNWRYATKEFDAEKTIPNETWDAIEQSLILTPSSFGLQPWKFITVTDQKIKDELMIHSWNQRQVADCSHMVVLCAKAKVGNDDIDVWLDRLVEIRGVERESLDGYAGMMRGFLANMDERDTIAWAKHQVYIALGQLMASAAVLGIDACPMEGILPAEYDRVLGLQDGGYLTTVGCALGYRSAEDKYAEIPKVRYQRDSVIGSI</sequence>
<dbReference type="EMBL" id="AP026866">
    <property type="protein sequence ID" value="BDS06127.1"/>
    <property type="molecule type" value="Genomic_DNA"/>
</dbReference>
<name>A0AAT9FJL6_9BACT</name>
<evidence type="ECO:0000256" key="5">
    <source>
        <dbReference type="ARBA" id="ARBA00022857"/>
    </source>
</evidence>
<proteinExistence type="inferred from homology"/>
<keyword evidence="5" id="KW-0521">NADP</keyword>
<comment type="similarity">
    <text evidence="2">Belongs to the nitroreductase family.</text>
</comment>
<dbReference type="Gene3D" id="3.40.109.10">
    <property type="entry name" value="NADH Oxidase"/>
    <property type="match status" value="1"/>
</dbReference>
<evidence type="ECO:0000256" key="1">
    <source>
        <dbReference type="ARBA" id="ARBA00001917"/>
    </source>
</evidence>
<accession>A0AAT9FJL6</accession>
<dbReference type="CDD" id="cd02149">
    <property type="entry name" value="NfsB-like"/>
    <property type="match status" value="1"/>
</dbReference>
<dbReference type="InterPro" id="IPR029479">
    <property type="entry name" value="Nitroreductase"/>
</dbReference>
<keyword evidence="3" id="KW-0285">Flavoprotein</keyword>
<dbReference type="InterPro" id="IPR000415">
    <property type="entry name" value="Nitroreductase-like"/>
</dbReference>